<name>A0ABD2KS04_9BILA</name>
<proteinExistence type="predicted"/>
<feature type="region of interest" description="Disordered" evidence="1">
    <location>
        <begin position="115"/>
        <end position="138"/>
    </location>
</feature>
<gene>
    <name evidence="2" type="ORF">niasHT_021744</name>
</gene>
<evidence type="ECO:0000313" key="3">
    <source>
        <dbReference type="Proteomes" id="UP001620626"/>
    </source>
</evidence>
<evidence type="ECO:0000256" key="1">
    <source>
        <dbReference type="SAM" id="MobiDB-lite"/>
    </source>
</evidence>
<organism evidence="2 3">
    <name type="scientific">Heterodera trifolii</name>
    <dbReference type="NCBI Taxonomy" id="157864"/>
    <lineage>
        <taxon>Eukaryota</taxon>
        <taxon>Metazoa</taxon>
        <taxon>Ecdysozoa</taxon>
        <taxon>Nematoda</taxon>
        <taxon>Chromadorea</taxon>
        <taxon>Rhabditida</taxon>
        <taxon>Tylenchina</taxon>
        <taxon>Tylenchomorpha</taxon>
        <taxon>Tylenchoidea</taxon>
        <taxon>Heteroderidae</taxon>
        <taxon>Heteroderinae</taxon>
        <taxon>Heterodera</taxon>
    </lineage>
</organism>
<keyword evidence="3" id="KW-1185">Reference proteome</keyword>
<feature type="region of interest" description="Disordered" evidence="1">
    <location>
        <begin position="31"/>
        <end position="77"/>
    </location>
</feature>
<dbReference type="EMBL" id="JBICBT010000681">
    <property type="protein sequence ID" value="KAL3105641.1"/>
    <property type="molecule type" value="Genomic_DNA"/>
</dbReference>
<dbReference type="AlphaFoldDB" id="A0ABD2KS04"/>
<reference evidence="2 3" key="1">
    <citation type="submission" date="2024-10" db="EMBL/GenBank/DDBJ databases">
        <authorList>
            <person name="Kim D."/>
        </authorList>
    </citation>
    <scope>NUCLEOTIDE SEQUENCE [LARGE SCALE GENOMIC DNA]</scope>
    <source>
        <strain evidence="2">BH-2024</strain>
    </source>
</reference>
<comment type="caution">
    <text evidence="2">The sequence shown here is derived from an EMBL/GenBank/DDBJ whole genome shotgun (WGS) entry which is preliminary data.</text>
</comment>
<evidence type="ECO:0000313" key="2">
    <source>
        <dbReference type="EMBL" id="KAL3105641.1"/>
    </source>
</evidence>
<protein>
    <submittedName>
        <fullName evidence="2">Uncharacterized protein</fullName>
    </submittedName>
</protein>
<sequence length="247" mass="27667">MDRRRRLPGGPAILAAVGSAQVNLGECRRSKQPFATGCGRRSTEWVGNTTSSSRSRERPKLGGMDDQSVFRRPSPRGPCRVIVYPPSHPNGPELATHCCQPTRHTPQLMALISSSTTAGGRRGWRKGQRTTKMEGEDGRTRRMVSDLFTIGPDRQSEMERGKCVKHRQLNKKSAKRSDSIHSFTHRMRVSRLTTVKWVKCNAFVGLLTMFFPADGRRDPLKAFIARIGVELFLFASDLSETEGQQKE</sequence>
<accession>A0ABD2KS04</accession>
<dbReference type="Proteomes" id="UP001620626">
    <property type="component" value="Unassembled WGS sequence"/>
</dbReference>